<dbReference type="Gene3D" id="3.50.50.100">
    <property type="match status" value="1"/>
</dbReference>
<dbReference type="GO" id="GO:0003955">
    <property type="term" value="F:NAD(P)H dehydrogenase (quinone) activity"/>
    <property type="evidence" value="ECO:0007669"/>
    <property type="project" value="TreeGrafter"/>
</dbReference>
<evidence type="ECO:0000256" key="3">
    <source>
        <dbReference type="ARBA" id="ARBA00022630"/>
    </source>
</evidence>
<comment type="similarity">
    <text evidence="2">Belongs to the NADH dehydrogenase family.</text>
</comment>
<protein>
    <submittedName>
        <fullName evidence="7">NADH dehydrogenase</fullName>
    </submittedName>
</protein>
<evidence type="ECO:0000313" key="7">
    <source>
        <dbReference type="EMBL" id="SFP56384.1"/>
    </source>
</evidence>
<dbReference type="PANTHER" id="PTHR42913">
    <property type="entry name" value="APOPTOSIS-INDUCING FACTOR 1"/>
    <property type="match status" value="1"/>
</dbReference>
<dbReference type="Proteomes" id="UP000183413">
    <property type="component" value="Unassembled WGS sequence"/>
</dbReference>
<dbReference type="InterPro" id="IPR023753">
    <property type="entry name" value="FAD/NAD-binding_dom"/>
</dbReference>
<evidence type="ECO:0000256" key="2">
    <source>
        <dbReference type="ARBA" id="ARBA00005272"/>
    </source>
</evidence>
<proteinExistence type="inferred from homology"/>
<evidence type="ECO:0000256" key="5">
    <source>
        <dbReference type="ARBA" id="ARBA00023002"/>
    </source>
</evidence>
<name>A0A1I5RCW2_9ACTN</name>
<gene>
    <name evidence="7" type="ORF">SAMN04489713_11575</name>
</gene>
<keyword evidence="8" id="KW-1185">Reference proteome</keyword>
<dbReference type="AlphaFoldDB" id="A0A1I5RCW2"/>
<evidence type="ECO:0000256" key="1">
    <source>
        <dbReference type="ARBA" id="ARBA00001974"/>
    </source>
</evidence>
<dbReference type="InterPro" id="IPR051169">
    <property type="entry name" value="NADH-Q_oxidoreductase"/>
</dbReference>
<organism evidence="7 8">
    <name type="scientific">Actinomadura madurae</name>
    <dbReference type="NCBI Taxonomy" id="1993"/>
    <lineage>
        <taxon>Bacteria</taxon>
        <taxon>Bacillati</taxon>
        <taxon>Actinomycetota</taxon>
        <taxon>Actinomycetes</taxon>
        <taxon>Streptosporangiales</taxon>
        <taxon>Thermomonosporaceae</taxon>
        <taxon>Actinomadura</taxon>
    </lineage>
</organism>
<keyword evidence="4" id="KW-0274">FAD</keyword>
<dbReference type="STRING" id="1993.SAMN04489713_11575"/>
<keyword evidence="5" id="KW-0560">Oxidoreductase</keyword>
<dbReference type="PRINTS" id="PR00469">
    <property type="entry name" value="PNDRDTASEII"/>
</dbReference>
<sequence length="371" mass="39122">MSHVVIVGGGFAGVWSAAAAARVRGSEDLRITLVAPGKDLVLRPRLYEPEPARATVALKRILEPVGVEHVRAVVQDIDVDGRVVIADGRPIEYDRLVLAAGSHLVRPDIPGAERLFDVDTLEGAQRLRGHLRGRDGYTAVVVGAGFAGLEVATELAGRGRVVLVEKASEVAPDLGLGPRPAIEVALDRLGIERRLGATVAEVLDGGAVLADGSRIPADAVVWTAGLEASPLTSHIPGERDHLGRLEVDAHLRAHPHVFAAGDVAAARADQDHWTVQSCQHATPMGKTAGHNAAADLLGVPLVDFAPAPYVTDVDLGAAGAVYTRGWDRRIALSGAEGKWVKRWLMDVIHPPVDDAPTILAHAGMITTPIPF</sequence>
<dbReference type="InParanoid" id="A0A1I5RCW2"/>
<comment type="cofactor">
    <cofactor evidence="1">
        <name>FAD</name>
        <dbReference type="ChEBI" id="CHEBI:57692"/>
    </cofactor>
</comment>
<dbReference type="PRINTS" id="PR00368">
    <property type="entry name" value="FADPNR"/>
</dbReference>
<dbReference type="FunCoup" id="A0A1I5RCW2">
    <property type="interactions" value="46"/>
</dbReference>
<dbReference type="SUPFAM" id="SSF51905">
    <property type="entry name" value="FAD/NAD(P)-binding domain"/>
    <property type="match status" value="2"/>
</dbReference>
<feature type="domain" description="FAD/NAD(P)-binding" evidence="6">
    <location>
        <begin position="3"/>
        <end position="284"/>
    </location>
</feature>
<keyword evidence="3" id="KW-0285">Flavoprotein</keyword>
<dbReference type="RefSeq" id="WP_075023551.1">
    <property type="nucleotide sequence ID" value="NZ_FOVH01000015.1"/>
</dbReference>
<dbReference type="Pfam" id="PF07992">
    <property type="entry name" value="Pyr_redox_2"/>
    <property type="match status" value="1"/>
</dbReference>
<evidence type="ECO:0000259" key="6">
    <source>
        <dbReference type="Pfam" id="PF07992"/>
    </source>
</evidence>
<evidence type="ECO:0000313" key="8">
    <source>
        <dbReference type="Proteomes" id="UP000183413"/>
    </source>
</evidence>
<dbReference type="GO" id="GO:0019646">
    <property type="term" value="P:aerobic electron transport chain"/>
    <property type="evidence" value="ECO:0007669"/>
    <property type="project" value="TreeGrafter"/>
</dbReference>
<dbReference type="PANTHER" id="PTHR42913:SF3">
    <property type="entry name" value="64 KDA MITOCHONDRIAL NADH DEHYDROGENASE (EUROFUNG)"/>
    <property type="match status" value="1"/>
</dbReference>
<accession>A0A1I5RCW2</accession>
<dbReference type="InterPro" id="IPR036188">
    <property type="entry name" value="FAD/NAD-bd_sf"/>
</dbReference>
<reference evidence="7 8" key="1">
    <citation type="submission" date="2016-10" db="EMBL/GenBank/DDBJ databases">
        <authorList>
            <person name="de Groot N.N."/>
        </authorList>
    </citation>
    <scope>NUCLEOTIDE SEQUENCE [LARGE SCALE GENOMIC DNA]</scope>
    <source>
        <strain evidence="7 8">DSM 43067</strain>
    </source>
</reference>
<evidence type="ECO:0000256" key="4">
    <source>
        <dbReference type="ARBA" id="ARBA00022827"/>
    </source>
</evidence>
<dbReference type="EMBL" id="FOVH01000015">
    <property type="protein sequence ID" value="SFP56384.1"/>
    <property type="molecule type" value="Genomic_DNA"/>
</dbReference>
<dbReference type="eggNOG" id="COG1252">
    <property type="taxonomic scope" value="Bacteria"/>
</dbReference>